<keyword evidence="1" id="KW-1133">Transmembrane helix</keyword>
<evidence type="ECO:0000313" key="3">
    <source>
        <dbReference type="Proteomes" id="UP001501442"/>
    </source>
</evidence>
<protein>
    <submittedName>
        <fullName evidence="2">Uncharacterized protein</fullName>
    </submittedName>
</protein>
<name>A0ABP8UAL1_9ACTN</name>
<dbReference type="Proteomes" id="UP001501442">
    <property type="component" value="Unassembled WGS sequence"/>
</dbReference>
<dbReference type="EMBL" id="BAABHK010000004">
    <property type="protein sequence ID" value="GAA4626559.1"/>
    <property type="molecule type" value="Genomic_DNA"/>
</dbReference>
<sequence>MTTLMDYGNDLAEGVCPICEQPGCSLAHLYDRLVVPAVNFTARWLSRVFLLAGVSIFVAIFAGWISP</sequence>
<reference evidence="3" key="1">
    <citation type="journal article" date="2019" name="Int. J. Syst. Evol. Microbiol.">
        <title>The Global Catalogue of Microorganisms (GCM) 10K type strain sequencing project: providing services to taxonomists for standard genome sequencing and annotation.</title>
        <authorList>
            <consortium name="The Broad Institute Genomics Platform"/>
            <consortium name="The Broad Institute Genome Sequencing Center for Infectious Disease"/>
            <person name="Wu L."/>
            <person name="Ma J."/>
        </authorList>
    </citation>
    <scope>NUCLEOTIDE SEQUENCE [LARGE SCALE GENOMIC DNA]</scope>
    <source>
        <strain evidence="3">JCM 17939</strain>
    </source>
</reference>
<dbReference type="RefSeq" id="WP_345431915.1">
    <property type="nucleotide sequence ID" value="NZ_BAABHK010000004.1"/>
</dbReference>
<accession>A0ABP8UAL1</accession>
<evidence type="ECO:0000256" key="1">
    <source>
        <dbReference type="SAM" id="Phobius"/>
    </source>
</evidence>
<gene>
    <name evidence="2" type="ORF">GCM10023196_035290</name>
</gene>
<organism evidence="2 3">
    <name type="scientific">Actinoallomurus vinaceus</name>
    <dbReference type="NCBI Taxonomy" id="1080074"/>
    <lineage>
        <taxon>Bacteria</taxon>
        <taxon>Bacillati</taxon>
        <taxon>Actinomycetota</taxon>
        <taxon>Actinomycetes</taxon>
        <taxon>Streptosporangiales</taxon>
        <taxon>Thermomonosporaceae</taxon>
        <taxon>Actinoallomurus</taxon>
    </lineage>
</organism>
<keyword evidence="3" id="KW-1185">Reference proteome</keyword>
<evidence type="ECO:0000313" key="2">
    <source>
        <dbReference type="EMBL" id="GAA4626559.1"/>
    </source>
</evidence>
<comment type="caution">
    <text evidence="2">The sequence shown here is derived from an EMBL/GenBank/DDBJ whole genome shotgun (WGS) entry which is preliminary data.</text>
</comment>
<feature type="transmembrane region" description="Helical" evidence="1">
    <location>
        <begin position="44"/>
        <end position="65"/>
    </location>
</feature>
<keyword evidence="1" id="KW-0472">Membrane</keyword>
<keyword evidence="1" id="KW-0812">Transmembrane</keyword>
<proteinExistence type="predicted"/>